<sequence>MAPSKLRKVVGTVKDQTSIGIAKVAGTRAPDLDVAIVKATSHDEIPTDEKYVREILHLTSYSRGYVNACVTSLSKRLGKTHNWIVALKAVGLIHRLLRDGDPSFEHEVLYATRRGARLLNLSDFRDDSHSNAWDYSAFVRTYAFYLDERLDCALADRKQLDGRPRIRERGTGYNGYEYSDGDYGSNGHNSYGSGYNDYEVRRQEDSQHENVQPRTIRDMKSVMVFDKIHRWQRVLERFLACRPTGFAKSNRLVHVALYTIVNESFQLYGDICEGLAVLLDRFFDMEYDDSAKAFETYSRAAKQIDELASFYNLCKTMRICRTSDYPDVQKVEEKLLETLEDFLRERSSSRNQRPKSPEPEPEKPPTPQVESKESAEDLNHIKALPAPGDDAGKEPEVQQIPNKKFEGDLLNLDQDPISSEEQENKFALALFTGSSDSDVAKKWEAFPSDKGSESRGRASAWETPLAETGRAGWELALVESASNLAKQRNSMAGRFDHLVLEGLYDQAAAQQQLMSQLNAPGSASSVAVPGQHKSSLLALPAANGQTGDDPFAASLNVPPPSYVQMSDMAKKQQLLVQEQQVWLQYQKDGMQGQHGIMKLYTNSYGMAPLNSYGMPTYGMPSYGMPPYGMGGYVQSYPATY</sequence>
<dbReference type="GO" id="GO:0030136">
    <property type="term" value="C:clathrin-coated vesicle"/>
    <property type="evidence" value="ECO:0007669"/>
    <property type="project" value="UniProtKB-SubCell"/>
</dbReference>
<keyword evidence="5" id="KW-0333">Golgi apparatus</keyword>
<evidence type="ECO:0000256" key="8">
    <source>
        <dbReference type="ARBA" id="ARBA00023329"/>
    </source>
</evidence>
<dbReference type="InterPro" id="IPR048050">
    <property type="entry name" value="ANTH_N_plant"/>
</dbReference>
<dbReference type="PROSITE" id="PS50942">
    <property type="entry name" value="ENTH"/>
    <property type="match status" value="1"/>
</dbReference>
<evidence type="ECO:0000259" key="10">
    <source>
        <dbReference type="PROSITE" id="PS50942"/>
    </source>
</evidence>
<evidence type="ECO:0000256" key="2">
    <source>
        <dbReference type="ARBA" id="ARBA00004555"/>
    </source>
</evidence>
<dbReference type="GO" id="GO:0072583">
    <property type="term" value="P:clathrin-dependent endocytosis"/>
    <property type="evidence" value="ECO:0007669"/>
    <property type="project" value="InterPro"/>
</dbReference>
<keyword evidence="8" id="KW-0968">Cytoplasmic vesicle</keyword>
<dbReference type="GO" id="GO:0000149">
    <property type="term" value="F:SNARE binding"/>
    <property type="evidence" value="ECO:0007669"/>
    <property type="project" value="TreeGrafter"/>
</dbReference>
<accession>A0A0D6R689</accession>
<dbReference type="GO" id="GO:0048268">
    <property type="term" value="P:clathrin coat assembly"/>
    <property type="evidence" value="ECO:0007669"/>
    <property type="project" value="InterPro"/>
</dbReference>
<dbReference type="PANTHER" id="PTHR22951">
    <property type="entry name" value="CLATHRIN ASSEMBLY PROTEIN"/>
    <property type="match status" value="1"/>
</dbReference>
<dbReference type="SUPFAM" id="SSF89009">
    <property type="entry name" value="GAT-like domain"/>
    <property type="match status" value="1"/>
</dbReference>
<dbReference type="SUPFAM" id="SSF48464">
    <property type="entry name" value="ENTH/VHS domain"/>
    <property type="match status" value="1"/>
</dbReference>
<dbReference type="AlphaFoldDB" id="A0A0D6R689"/>
<organism evidence="11">
    <name type="scientific">Araucaria cunninghamii</name>
    <name type="common">Hoop pine</name>
    <name type="synonym">Moreton Bay pine</name>
    <dbReference type="NCBI Taxonomy" id="56994"/>
    <lineage>
        <taxon>Eukaryota</taxon>
        <taxon>Viridiplantae</taxon>
        <taxon>Streptophyta</taxon>
        <taxon>Embryophyta</taxon>
        <taxon>Tracheophyta</taxon>
        <taxon>Spermatophyta</taxon>
        <taxon>Pinopsida</taxon>
        <taxon>Pinidae</taxon>
        <taxon>Conifers II</taxon>
        <taxon>Araucariales</taxon>
        <taxon>Araucariaceae</taxon>
        <taxon>Araucaria</taxon>
    </lineage>
</organism>
<dbReference type="EMBL" id="GCKF01027307">
    <property type="protein sequence ID" value="JAG98226.1"/>
    <property type="molecule type" value="Transcribed_RNA"/>
</dbReference>
<keyword evidence="6" id="KW-0472">Membrane</keyword>
<evidence type="ECO:0000256" key="1">
    <source>
        <dbReference type="ARBA" id="ARBA00004132"/>
    </source>
</evidence>
<dbReference type="FunFam" id="1.20.58.150:FF:000005">
    <property type="entry name" value="putative clathrin assembly protein At2g25430"/>
    <property type="match status" value="1"/>
</dbReference>
<evidence type="ECO:0000256" key="6">
    <source>
        <dbReference type="ARBA" id="ARBA00023136"/>
    </source>
</evidence>
<dbReference type="GO" id="GO:0005905">
    <property type="term" value="C:clathrin-coated pit"/>
    <property type="evidence" value="ECO:0007669"/>
    <property type="project" value="UniProtKB-SubCell"/>
</dbReference>
<dbReference type="GO" id="GO:0005546">
    <property type="term" value="F:phosphatidylinositol-4,5-bisphosphate binding"/>
    <property type="evidence" value="ECO:0007669"/>
    <property type="project" value="TreeGrafter"/>
</dbReference>
<comment type="subcellular location">
    <subcellularLocation>
        <location evidence="1">Cytoplasmic vesicle</location>
        <location evidence="1">Clathrin-coated vesicle</location>
    </subcellularLocation>
    <subcellularLocation>
        <location evidence="2">Golgi apparatus</location>
    </subcellularLocation>
    <subcellularLocation>
        <location evidence="3">Membrane</location>
        <location evidence="3">Clathrin-coated pit</location>
    </subcellularLocation>
</comment>
<keyword evidence="4" id="KW-0254">Endocytosis</keyword>
<dbReference type="GO" id="GO:0006900">
    <property type="term" value="P:vesicle budding from membrane"/>
    <property type="evidence" value="ECO:0007669"/>
    <property type="project" value="TreeGrafter"/>
</dbReference>
<reference evidence="11" key="1">
    <citation type="submission" date="2015-03" db="EMBL/GenBank/DDBJ databases">
        <title>A transcriptome of Araucaria cunninghamii, an australian fine timber species.</title>
        <authorList>
            <person name="Jing Yi C.J.Y."/>
            <person name="Yin San L.Y.S."/>
            <person name="Abdul Karim S.S."/>
            <person name="Wan Azmi N.N."/>
            <person name="Hercus R.R."/>
            <person name="Croft L.L."/>
        </authorList>
    </citation>
    <scope>NUCLEOTIDE SEQUENCE</scope>
    <source>
        <strain evidence="11">MI0301</strain>
        <tissue evidence="11">Leaf</tissue>
    </source>
</reference>
<evidence type="ECO:0000256" key="4">
    <source>
        <dbReference type="ARBA" id="ARBA00022583"/>
    </source>
</evidence>
<dbReference type="GO" id="GO:0005794">
    <property type="term" value="C:Golgi apparatus"/>
    <property type="evidence" value="ECO:0007669"/>
    <property type="project" value="UniProtKB-SubCell"/>
</dbReference>
<dbReference type="Gene3D" id="1.25.40.90">
    <property type="match status" value="1"/>
</dbReference>
<dbReference type="InterPro" id="IPR011417">
    <property type="entry name" value="ANTH_dom"/>
</dbReference>
<proteinExistence type="predicted"/>
<dbReference type="GO" id="GO:0032050">
    <property type="term" value="F:clathrin heavy chain binding"/>
    <property type="evidence" value="ECO:0007669"/>
    <property type="project" value="TreeGrafter"/>
</dbReference>
<protein>
    <recommendedName>
        <fullName evidence="10">ENTH domain-containing protein</fullName>
    </recommendedName>
</protein>
<dbReference type="InterPro" id="IPR014712">
    <property type="entry name" value="ANTH_dom_sf"/>
</dbReference>
<dbReference type="Pfam" id="PF07651">
    <property type="entry name" value="ANTH"/>
    <property type="match status" value="1"/>
</dbReference>
<feature type="region of interest" description="Disordered" evidence="9">
    <location>
        <begin position="343"/>
        <end position="376"/>
    </location>
</feature>
<dbReference type="GO" id="GO:0005545">
    <property type="term" value="F:1-phosphatidylinositol binding"/>
    <property type="evidence" value="ECO:0007669"/>
    <property type="project" value="InterPro"/>
</dbReference>
<dbReference type="PANTHER" id="PTHR22951:SF13">
    <property type="entry name" value="ASSEMBLY PROTEIN, PUTATIVE, EXPRESSED-RELATED"/>
    <property type="match status" value="1"/>
</dbReference>
<dbReference type="Gene3D" id="1.20.58.150">
    <property type="entry name" value="ANTH domain"/>
    <property type="match status" value="1"/>
</dbReference>
<evidence type="ECO:0000256" key="7">
    <source>
        <dbReference type="ARBA" id="ARBA00023176"/>
    </source>
</evidence>
<dbReference type="InterPro" id="IPR045192">
    <property type="entry name" value="AP180-like"/>
</dbReference>
<dbReference type="SMART" id="SM00273">
    <property type="entry name" value="ENTH"/>
    <property type="match status" value="1"/>
</dbReference>
<evidence type="ECO:0000313" key="11">
    <source>
        <dbReference type="EMBL" id="JAG98226.1"/>
    </source>
</evidence>
<feature type="domain" description="ENTH" evidence="10">
    <location>
        <begin position="24"/>
        <end position="160"/>
    </location>
</feature>
<name>A0A0D6R689_ARACU</name>
<dbReference type="InterPro" id="IPR008942">
    <property type="entry name" value="ENTH_VHS"/>
</dbReference>
<dbReference type="InterPro" id="IPR013809">
    <property type="entry name" value="ENTH"/>
</dbReference>
<evidence type="ECO:0000256" key="5">
    <source>
        <dbReference type="ARBA" id="ARBA00023034"/>
    </source>
</evidence>
<keyword evidence="7" id="KW-0168">Coated pit</keyword>
<evidence type="ECO:0000256" key="3">
    <source>
        <dbReference type="ARBA" id="ARBA00004600"/>
    </source>
</evidence>
<dbReference type="CDD" id="cd16987">
    <property type="entry name" value="ANTH_N_AP180_plant"/>
    <property type="match status" value="1"/>
</dbReference>
<evidence type="ECO:0000256" key="9">
    <source>
        <dbReference type="SAM" id="MobiDB-lite"/>
    </source>
</evidence>
<dbReference type="FunFam" id="1.25.40.90:FF:000019">
    <property type="entry name" value="Clathrin coat assembly protein"/>
    <property type="match status" value="1"/>
</dbReference>